<protein>
    <submittedName>
        <fullName evidence="8">ABC transporter permease</fullName>
    </submittedName>
</protein>
<dbReference type="Proteomes" id="UP000561326">
    <property type="component" value="Unassembled WGS sequence"/>
</dbReference>
<organism evidence="8 9">
    <name type="scientific">Aneurinibacillus aneurinilyticus</name>
    <name type="common">Bacillus aneurinolyticus</name>
    <dbReference type="NCBI Taxonomy" id="1391"/>
    <lineage>
        <taxon>Bacteria</taxon>
        <taxon>Bacillati</taxon>
        <taxon>Bacillota</taxon>
        <taxon>Bacilli</taxon>
        <taxon>Bacillales</taxon>
        <taxon>Paenibacillaceae</taxon>
        <taxon>Aneurinibacillus group</taxon>
        <taxon>Aneurinibacillus</taxon>
    </lineage>
</organism>
<dbReference type="GO" id="GO:0005886">
    <property type="term" value="C:plasma membrane"/>
    <property type="evidence" value="ECO:0007669"/>
    <property type="project" value="UniProtKB-SubCell"/>
</dbReference>
<dbReference type="PANTHER" id="PTHR46795">
    <property type="entry name" value="ABC TRANSPORTER PERMEASE-RELATED-RELATED"/>
    <property type="match status" value="1"/>
</dbReference>
<proteinExistence type="inferred from homology"/>
<dbReference type="EMBL" id="JABAGO010000029">
    <property type="protein sequence ID" value="NME99523.1"/>
    <property type="molecule type" value="Genomic_DNA"/>
</dbReference>
<evidence type="ECO:0000313" key="9">
    <source>
        <dbReference type="Proteomes" id="UP000561326"/>
    </source>
</evidence>
<dbReference type="Pfam" id="PF02687">
    <property type="entry name" value="FtsX"/>
    <property type="match status" value="2"/>
</dbReference>
<keyword evidence="4 6" id="KW-1133">Transmembrane helix</keyword>
<sequence>MTLFSLARRNVRRNFYNYFLYFASMIFSIVIYFTFVSLQYNEQVLAMAESSMKIGTVFNGASVVLMIFVTIFIWYSNSFFTRKRKKEVGLYSLLGVRKKQIGRMLFYENFVMGLLALMVGIFIGTLLSKLFVMLLMKLMGFHIAIAFAIAPKAIINTVLVFAVIILFTSLQGYRLIYRFKLIELFQAEKKGEATPKASFFVALLAIIFIGTGYWIALQDISSNVWLGHFTRNVVLIFSGVIIGTYFLFNSLAVYLLKLSKKNKKRYYNGMNMVGTSQLLYRIRGHARTLSIIALLSAVTLCAIGTSYSFYYKNEGEAKHTQPFSYAYISQDKQVDKKVKETILHAPGHSIISDVAVDVVKVKGNLDDLDRMIPSAFFSDEDRLTLLSESSFNRLAKEMGTSDTVHVASMNEAIAIDGEYSKSLSSHYKGKTALFETKQGTKKLTFTDYKTYFIINAKLAGFTVVVSDELFNQVSKTENVQTIQAYNVQDEQHTEQLTEKIQQLVPEKAQLTSFYAAYKGGMEATGMLIFMGGFLGLVFLLATGSVIYFKQLTEATADRERYIILRKIGVKKKEIKASIAKQIFFVFAMPLVVGVAHSSVALLALSNLGGLDLMMPVFISMCVYTVIYIVYYFLTVSAYSKIVMEQS</sequence>
<feature type="transmembrane region" description="Helical" evidence="6">
    <location>
        <begin position="236"/>
        <end position="256"/>
    </location>
</feature>
<evidence type="ECO:0000256" key="1">
    <source>
        <dbReference type="ARBA" id="ARBA00004651"/>
    </source>
</evidence>
<feature type="transmembrane region" description="Helical" evidence="6">
    <location>
        <begin position="153"/>
        <end position="176"/>
    </location>
</feature>
<name>A0A848CUS8_ANEAE</name>
<reference evidence="8 9" key="1">
    <citation type="submission" date="2020-04" db="EMBL/GenBank/DDBJ databases">
        <authorList>
            <person name="Hitch T.C.A."/>
            <person name="Wylensek D."/>
            <person name="Clavel T."/>
        </authorList>
    </citation>
    <scope>NUCLEOTIDE SEQUENCE [LARGE SCALE GENOMIC DNA]</scope>
    <source>
        <strain evidence="8 9">WB01_D5_05</strain>
    </source>
</reference>
<dbReference type="InterPro" id="IPR003838">
    <property type="entry name" value="ABC3_permease_C"/>
</dbReference>
<evidence type="ECO:0000256" key="2">
    <source>
        <dbReference type="ARBA" id="ARBA00022475"/>
    </source>
</evidence>
<comment type="subcellular location">
    <subcellularLocation>
        <location evidence="1 6">Cell membrane</location>
        <topology evidence="1 6">Multi-pass membrane protein</topology>
    </subcellularLocation>
</comment>
<dbReference type="InterPro" id="IPR027022">
    <property type="entry name" value="ABC_permease_BceB-typ"/>
</dbReference>
<evidence type="ECO:0000313" key="8">
    <source>
        <dbReference type="EMBL" id="NME99523.1"/>
    </source>
</evidence>
<dbReference type="RefSeq" id="WP_168975650.1">
    <property type="nucleotide sequence ID" value="NZ_JABAGO010000029.1"/>
</dbReference>
<evidence type="ECO:0000256" key="4">
    <source>
        <dbReference type="ARBA" id="ARBA00022989"/>
    </source>
</evidence>
<feature type="transmembrane region" description="Helical" evidence="6">
    <location>
        <begin position="56"/>
        <end position="76"/>
    </location>
</feature>
<feature type="transmembrane region" description="Helical" evidence="6">
    <location>
        <begin position="582"/>
        <end position="604"/>
    </location>
</feature>
<dbReference type="AlphaFoldDB" id="A0A848CUS8"/>
<feature type="transmembrane region" description="Helical" evidence="6">
    <location>
        <begin position="616"/>
        <end position="638"/>
    </location>
</feature>
<feature type="transmembrane region" description="Helical" evidence="6">
    <location>
        <begin position="197"/>
        <end position="216"/>
    </location>
</feature>
<evidence type="ECO:0000256" key="5">
    <source>
        <dbReference type="ARBA" id="ARBA00023136"/>
    </source>
</evidence>
<keyword evidence="2 6" id="KW-1003">Cell membrane</keyword>
<gene>
    <name evidence="8" type="ORF">HF838_14800</name>
</gene>
<feature type="domain" description="ABC3 transporter permease C-terminal" evidence="7">
    <location>
        <begin position="533"/>
        <end position="641"/>
    </location>
</feature>
<feature type="transmembrane region" description="Helical" evidence="6">
    <location>
        <begin position="15"/>
        <end position="36"/>
    </location>
</feature>
<dbReference type="GO" id="GO:0055085">
    <property type="term" value="P:transmembrane transport"/>
    <property type="evidence" value="ECO:0007669"/>
    <property type="project" value="UniProtKB-UniRule"/>
</dbReference>
<keyword evidence="3 6" id="KW-0812">Transmembrane</keyword>
<keyword evidence="5 6" id="KW-0472">Membrane</keyword>
<dbReference type="InterPro" id="IPR052536">
    <property type="entry name" value="ABC-4_Integral_Memb_Prot"/>
</dbReference>
<dbReference type="PANTHER" id="PTHR46795:SF3">
    <property type="entry name" value="ABC TRANSPORTER PERMEASE"/>
    <property type="match status" value="1"/>
</dbReference>
<evidence type="ECO:0000256" key="3">
    <source>
        <dbReference type="ARBA" id="ARBA00022692"/>
    </source>
</evidence>
<dbReference type="PIRSF" id="PIRSF018968">
    <property type="entry name" value="ABC_permease_BceB"/>
    <property type="match status" value="1"/>
</dbReference>
<feature type="transmembrane region" description="Helical" evidence="6">
    <location>
        <begin position="106"/>
        <end position="133"/>
    </location>
</feature>
<feature type="transmembrane region" description="Helical" evidence="6">
    <location>
        <begin position="526"/>
        <end position="548"/>
    </location>
</feature>
<feature type="domain" description="ABC3 transporter permease C-terminal" evidence="7">
    <location>
        <begin position="61"/>
        <end position="177"/>
    </location>
</feature>
<evidence type="ECO:0000256" key="6">
    <source>
        <dbReference type="PIRNR" id="PIRNR018968"/>
    </source>
</evidence>
<comment type="caution">
    <text evidence="8">The sequence shown here is derived from an EMBL/GenBank/DDBJ whole genome shotgun (WGS) entry which is preliminary data.</text>
</comment>
<feature type="transmembrane region" description="Helical" evidence="6">
    <location>
        <begin position="289"/>
        <end position="310"/>
    </location>
</feature>
<keyword evidence="6" id="KW-0813">Transport</keyword>
<accession>A0A848CUS8</accession>
<evidence type="ECO:0000259" key="7">
    <source>
        <dbReference type="Pfam" id="PF02687"/>
    </source>
</evidence>
<comment type="similarity">
    <text evidence="6">Belongs to the ABC-4 integral membrane protein family.</text>
</comment>